<protein>
    <submittedName>
        <fullName evidence="1">Uncharacterized protein</fullName>
    </submittedName>
</protein>
<dbReference type="Proteomes" id="UP001497516">
    <property type="component" value="Chromosome 5"/>
</dbReference>
<proteinExistence type="predicted"/>
<accession>A0AAV2ETY2</accession>
<dbReference type="AlphaFoldDB" id="A0AAV2ETY2"/>
<name>A0AAV2ETY2_9ROSI</name>
<gene>
    <name evidence="1" type="ORF">LTRI10_LOCUS30286</name>
</gene>
<keyword evidence="2" id="KW-1185">Reference proteome</keyword>
<evidence type="ECO:0000313" key="2">
    <source>
        <dbReference type="Proteomes" id="UP001497516"/>
    </source>
</evidence>
<organism evidence="1 2">
    <name type="scientific">Linum trigynum</name>
    <dbReference type="NCBI Taxonomy" id="586398"/>
    <lineage>
        <taxon>Eukaryota</taxon>
        <taxon>Viridiplantae</taxon>
        <taxon>Streptophyta</taxon>
        <taxon>Embryophyta</taxon>
        <taxon>Tracheophyta</taxon>
        <taxon>Spermatophyta</taxon>
        <taxon>Magnoliopsida</taxon>
        <taxon>eudicotyledons</taxon>
        <taxon>Gunneridae</taxon>
        <taxon>Pentapetalae</taxon>
        <taxon>rosids</taxon>
        <taxon>fabids</taxon>
        <taxon>Malpighiales</taxon>
        <taxon>Linaceae</taxon>
        <taxon>Linum</taxon>
    </lineage>
</organism>
<dbReference type="EMBL" id="OZ034818">
    <property type="protein sequence ID" value="CAL1389431.1"/>
    <property type="molecule type" value="Genomic_DNA"/>
</dbReference>
<sequence length="77" mass="8690">MFQTIQTPIHKAYSRQTPRPFGLKGKCLAKGPHVLQSPHKDMNHDPSKGPHLLIKLRKAKAVKHKTTLLELDSSTKQ</sequence>
<reference evidence="1 2" key="1">
    <citation type="submission" date="2024-04" db="EMBL/GenBank/DDBJ databases">
        <authorList>
            <person name="Fracassetti M."/>
        </authorList>
    </citation>
    <scope>NUCLEOTIDE SEQUENCE [LARGE SCALE GENOMIC DNA]</scope>
</reference>
<evidence type="ECO:0000313" key="1">
    <source>
        <dbReference type="EMBL" id="CAL1389431.1"/>
    </source>
</evidence>